<dbReference type="EMBL" id="GIIL01006464">
    <property type="protein sequence ID" value="NOV50190.1"/>
    <property type="molecule type" value="Transcribed_RNA"/>
</dbReference>
<feature type="transmembrane region" description="Helical" evidence="1">
    <location>
        <begin position="50"/>
        <end position="66"/>
    </location>
</feature>
<dbReference type="AlphaFoldDB" id="A0A6M2DWZ2"/>
<sequence length="110" mass="13202">MKHAQMSLLTSRHLFHTILSIPIASEDFYFWSGIAFIYRKFLGHTPVLQICWYVIVSLNFFCLMFFNPLTTWTSVCCRYFLACLERYILLYSIRYRRFYSSSPSLLSFCF</sequence>
<feature type="transmembrane region" description="Helical" evidence="1">
    <location>
        <begin position="14"/>
        <end position="38"/>
    </location>
</feature>
<keyword evidence="1" id="KW-1133">Transmembrane helix</keyword>
<proteinExistence type="predicted"/>
<reference evidence="2" key="1">
    <citation type="submission" date="2020-03" db="EMBL/GenBank/DDBJ databases">
        <title>Transcriptomic Profiling of the Digestive Tract of the Rat Flea, Xenopsylla cheopis, Following Blood Feeding and Infection with Yersinia pestis.</title>
        <authorList>
            <person name="Bland D.M."/>
            <person name="Martens C.A."/>
            <person name="Virtaneva K."/>
            <person name="Kanakabandi K."/>
            <person name="Long D."/>
            <person name="Rosenke R."/>
            <person name="Saturday G.A."/>
            <person name="Hoyt F.H."/>
            <person name="Bruno D.P."/>
            <person name="Ribeiro J.M.C."/>
            <person name="Hinnebusch J."/>
        </authorList>
    </citation>
    <scope>NUCLEOTIDE SEQUENCE</scope>
</reference>
<keyword evidence="1" id="KW-0812">Transmembrane</keyword>
<organism evidence="2">
    <name type="scientific">Xenopsylla cheopis</name>
    <name type="common">Oriental rat flea</name>
    <name type="synonym">Pulex cheopis</name>
    <dbReference type="NCBI Taxonomy" id="163159"/>
    <lineage>
        <taxon>Eukaryota</taxon>
        <taxon>Metazoa</taxon>
        <taxon>Ecdysozoa</taxon>
        <taxon>Arthropoda</taxon>
        <taxon>Hexapoda</taxon>
        <taxon>Insecta</taxon>
        <taxon>Pterygota</taxon>
        <taxon>Neoptera</taxon>
        <taxon>Endopterygota</taxon>
        <taxon>Siphonaptera</taxon>
        <taxon>Pulicidae</taxon>
        <taxon>Xenopsyllinae</taxon>
        <taxon>Xenopsylla</taxon>
    </lineage>
</organism>
<keyword evidence="1" id="KW-0472">Membrane</keyword>
<evidence type="ECO:0000256" key="1">
    <source>
        <dbReference type="SAM" id="Phobius"/>
    </source>
</evidence>
<name>A0A6M2DWZ2_XENCH</name>
<evidence type="ECO:0000313" key="2">
    <source>
        <dbReference type="EMBL" id="NOV50190.1"/>
    </source>
</evidence>
<protein>
    <submittedName>
        <fullName evidence="2">Putative product</fullName>
    </submittedName>
</protein>
<accession>A0A6M2DWZ2</accession>